<proteinExistence type="predicted"/>
<protein>
    <submittedName>
        <fullName evidence="1">Uncharacterized protein</fullName>
    </submittedName>
</protein>
<accession>A0A382EHI1</accession>
<gene>
    <name evidence="1" type="ORF">METZ01_LOCUS203052</name>
</gene>
<organism evidence="1">
    <name type="scientific">marine metagenome</name>
    <dbReference type="NCBI Taxonomy" id="408172"/>
    <lineage>
        <taxon>unclassified sequences</taxon>
        <taxon>metagenomes</taxon>
        <taxon>ecological metagenomes</taxon>
    </lineage>
</organism>
<sequence length="486" mass="52613">AVTAYSVATVPGYLPSFLESPIQIVKVVPKIPFGTVYEQSYGDTIVAAHATGVSDGNVFPVIIDPVQLTGHSYEVVFTDVDADGVTEFNLKDLTNGSLVIEGGTNQAGDDNYLFTDGFQLRVLGAPLNFKAFEVTAHAGGVQDPPLQGATDWGGFPVQYTGRVNQQNGSGWFFAGGGASSSSYSNFLSRTITSGWSNLIPNDFEYRFTGKGTGNYAWDVWGVGALVDVPFEIWDVTRDVRLIPWFYDFDGDGDWGLMAVDHPGSGGANDPYTDWIYPYLPKDNTPGQGSAGYDAWLAAAQADPNYATSDGTDVGARVMGRNVFFQWNAGDVSDGTLDAVAITEIEVGSVWKLTTNKPNTVNDIFTFLSPLPTTGAELDKLSVKKVGVFPNPYLAFNPLEKNKLGRFVTFNNLPPKVKISIFTVSGHLVRVLEKDGSDQFMRWDLLNRSGMPIASGIYLAYVDMSGIGETKILKVAIVLEAEILDNF</sequence>
<name>A0A382EHI1_9ZZZZ</name>
<evidence type="ECO:0000313" key="1">
    <source>
        <dbReference type="EMBL" id="SVB50198.1"/>
    </source>
</evidence>
<dbReference type="AlphaFoldDB" id="A0A382EHI1"/>
<dbReference type="Gene3D" id="2.60.40.4070">
    <property type="match status" value="1"/>
</dbReference>
<dbReference type="EMBL" id="UINC01044571">
    <property type="protein sequence ID" value="SVB50198.1"/>
    <property type="molecule type" value="Genomic_DNA"/>
</dbReference>
<feature type="non-terminal residue" evidence="1">
    <location>
        <position position="1"/>
    </location>
</feature>
<reference evidence="1" key="1">
    <citation type="submission" date="2018-05" db="EMBL/GenBank/DDBJ databases">
        <authorList>
            <person name="Lanie J.A."/>
            <person name="Ng W.-L."/>
            <person name="Kazmierczak K.M."/>
            <person name="Andrzejewski T.M."/>
            <person name="Davidsen T.M."/>
            <person name="Wayne K.J."/>
            <person name="Tettelin H."/>
            <person name="Glass J.I."/>
            <person name="Rusch D."/>
            <person name="Podicherti R."/>
            <person name="Tsui H.-C.T."/>
            <person name="Winkler M.E."/>
        </authorList>
    </citation>
    <scope>NUCLEOTIDE SEQUENCE</scope>
</reference>